<reference evidence="2 3" key="1">
    <citation type="journal article" date="2019" name="Sci. Rep.">
        <title>Orb-weaving spider Araneus ventricosus genome elucidates the spidroin gene catalogue.</title>
        <authorList>
            <person name="Kono N."/>
            <person name="Nakamura H."/>
            <person name="Ohtoshi R."/>
            <person name="Moran D.A.P."/>
            <person name="Shinohara A."/>
            <person name="Yoshida Y."/>
            <person name="Fujiwara M."/>
            <person name="Mori M."/>
            <person name="Tomita M."/>
            <person name="Arakawa K."/>
        </authorList>
    </citation>
    <scope>NUCLEOTIDE SEQUENCE [LARGE SCALE GENOMIC DNA]</scope>
</reference>
<name>A0A4Y2MEF4_ARAVE</name>
<evidence type="ECO:0000313" key="3">
    <source>
        <dbReference type="Proteomes" id="UP000499080"/>
    </source>
</evidence>
<evidence type="ECO:0000313" key="2">
    <source>
        <dbReference type="EMBL" id="GBN24117.1"/>
    </source>
</evidence>
<dbReference type="AlphaFoldDB" id="A0A4Y2MEF4"/>
<dbReference type="Proteomes" id="UP000499080">
    <property type="component" value="Unassembled WGS sequence"/>
</dbReference>
<organism evidence="2 3">
    <name type="scientific">Araneus ventricosus</name>
    <name type="common">Orbweaver spider</name>
    <name type="synonym">Epeira ventricosa</name>
    <dbReference type="NCBI Taxonomy" id="182803"/>
    <lineage>
        <taxon>Eukaryota</taxon>
        <taxon>Metazoa</taxon>
        <taxon>Ecdysozoa</taxon>
        <taxon>Arthropoda</taxon>
        <taxon>Chelicerata</taxon>
        <taxon>Arachnida</taxon>
        <taxon>Araneae</taxon>
        <taxon>Araneomorphae</taxon>
        <taxon>Entelegynae</taxon>
        <taxon>Araneoidea</taxon>
        <taxon>Araneidae</taxon>
        <taxon>Araneus</taxon>
    </lineage>
</organism>
<comment type="caution">
    <text evidence="2">The sequence shown here is derived from an EMBL/GenBank/DDBJ whole genome shotgun (WGS) entry which is preliminary data.</text>
</comment>
<protein>
    <submittedName>
        <fullName evidence="2">Uncharacterized protein</fullName>
    </submittedName>
</protein>
<sequence>MARTTPELATPLQTSAPRQRRGHLATTYDLVCNRPHSRHFLSRIGFRTWFLAPNRDLTTRPPRPPDSYGVKHSSENNANIVALEGAGLE</sequence>
<gene>
    <name evidence="2" type="ORF">AVEN_271208_1</name>
</gene>
<dbReference type="EMBL" id="BGPR01122410">
    <property type="protein sequence ID" value="GBN24117.1"/>
    <property type="molecule type" value="Genomic_DNA"/>
</dbReference>
<feature type="region of interest" description="Disordered" evidence="1">
    <location>
        <begin position="54"/>
        <end position="76"/>
    </location>
</feature>
<proteinExistence type="predicted"/>
<keyword evidence="3" id="KW-1185">Reference proteome</keyword>
<accession>A0A4Y2MEF4</accession>
<evidence type="ECO:0000256" key="1">
    <source>
        <dbReference type="SAM" id="MobiDB-lite"/>
    </source>
</evidence>
<feature type="region of interest" description="Disordered" evidence="1">
    <location>
        <begin position="1"/>
        <end position="22"/>
    </location>
</feature>